<organism evidence="8 9">
    <name type="scientific">Kaistia geumhonensis</name>
    <dbReference type="NCBI Taxonomy" id="410839"/>
    <lineage>
        <taxon>Bacteria</taxon>
        <taxon>Pseudomonadati</taxon>
        <taxon>Pseudomonadota</taxon>
        <taxon>Alphaproteobacteria</taxon>
        <taxon>Hyphomicrobiales</taxon>
        <taxon>Kaistiaceae</taxon>
        <taxon>Kaistia</taxon>
    </lineage>
</organism>
<sequence>MPRFLRTIIPGTALCLAVTLGAFALGGAETALFGRDWLEALVLAILIGALIRSLWTPPERFTAGIRFTAQYPLELAILLLGATLDTKVVFAAGLPLVAGIAGVVVLAIAASYLVGRGVGLSHRMALLVAAGNSICGNSAIAAVAPVIGADSDDVAASIAFTAVLGVATVLLLPLLAVVLGLTSLQFGVVAGLTVYAVPQVIAATAPVAFASVQMGTLVKLLRVLMLGPVMAAMALLGRGRADGRMSLTRFVPWFLIGFGLAAAARSAGLVPEAAMAPIHIATTLLTVVSMAALGLGVDIRMLRRAGGRVALAAMLSLLVLGAMSLGLVHMLAIA</sequence>
<feature type="transmembrane region" description="Helical" evidence="7">
    <location>
        <begin position="90"/>
        <end position="114"/>
    </location>
</feature>
<comment type="subcellular location">
    <subcellularLocation>
        <location evidence="1">Cell membrane</location>
        <topology evidence="1">Multi-pass membrane protein</topology>
    </subcellularLocation>
</comment>
<feature type="transmembrane region" description="Helical" evidence="7">
    <location>
        <begin position="37"/>
        <end position="55"/>
    </location>
</feature>
<dbReference type="Proteomes" id="UP001223743">
    <property type="component" value="Unassembled WGS sequence"/>
</dbReference>
<evidence type="ECO:0000256" key="2">
    <source>
        <dbReference type="ARBA" id="ARBA00007977"/>
    </source>
</evidence>
<gene>
    <name evidence="8" type="ORF">QO015_003127</name>
</gene>
<reference evidence="8 9" key="1">
    <citation type="submission" date="2023-07" db="EMBL/GenBank/DDBJ databases">
        <title>Genomic Encyclopedia of Type Strains, Phase IV (KMG-IV): sequencing the most valuable type-strain genomes for metagenomic binning, comparative biology and taxonomic classification.</title>
        <authorList>
            <person name="Goeker M."/>
        </authorList>
    </citation>
    <scope>NUCLEOTIDE SEQUENCE [LARGE SCALE GENOMIC DNA]</scope>
    <source>
        <strain evidence="8 9">B1-1</strain>
    </source>
</reference>
<evidence type="ECO:0000313" key="9">
    <source>
        <dbReference type="Proteomes" id="UP001223743"/>
    </source>
</evidence>
<feature type="transmembrane region" description="Helical" evidence="7">
    <location>
        <begin position="250"/>
        <end position="270"/>
    </location>
</feature>
<keyword evidence="4 7" id="KW-0812">Transmembrane</keyword>
<name>A0ABU0M973_9HYPH</name>
<evidence type="ECO:0000313" key="8">
    <source>
        <dbReference type="EMBL" id="MDQ0517514.1"/>
    </source>
</evidence>
<dbReference type="PANTHER" id="PTHR30106">
    <property type="entry name" value="INNER MEMBRANE PROTEIN YEIH-RELATED"/>
    <property type="match status" value="1"/>
</dbReference>
<keyword evidence="6 7" id="KW-0472">Membrane</keyword>
<evidence type="ECO:0000256" key="4">
    <source>
        <dbReference type="ARBA" id="ARBA00022692"/>
    </source>
</evidence>
<protein>
    <submittedName>
        <fullName evidence="8">Integral membrane protein (TIGR00698 family)</fullName>
    </submittedName>
</protein>
<dbReference type="Pfam" id="PF03601">
    <property type="entry name" value="Cons_hypoth698"/>
    <property type="match status" value="1"/>
</dbReference>
<feature type="transmembrane region" description="Helical" evidence="7">
    <location>
        <begin position="186"/>
        <end position="208"/>
    </location>
</feature>
<evidence type="ECO:0000256" key="6">
    <source>
        <dbReference type="ARBA" id="ARBA00023136"/>
    </source>
</evidence>
<evidence type="ECO:0000256" key="5">
    <source>
        <dbReference type="ARBA" id="ARBA00022989"/>
    </source>
</evidence>
<keyword evidence="3" id="KW-1003">Cell membrane</keyword>
<evidence type="ECO:0000256" key="1">
    <source>
        <dbReference type="ARBA" id="ARBA00004651"/>
    </source>
</evidence>
<accession>A0ABU0M973</accession>
<evidence type="ECO:0000256" key="3">
    <source>
        <dbReference type="ARBA" id="ARBA00022475"/>
    </source>
</evidence>
<feature type="transmembrane region" description="Helical" evidence="7">
    <location>
        <begin position="154"/>
        <end position="179"/>
    </location>
</feature>
<feature type="transmembrane region" description="Helical" evidence="7">
    <location>
        <begin position="276"/>
        <end position="297"/>
    </location>
</feature>
<feature type="transmembrane region" description="Helical" evidence="7">
    <location>
        <begin position="126"/>
        <end position="148"/>
    </location>
</feature>
<feature type="transmembrane region" description="Helical" evidence="7">
    <location>
        <begin position="309"/>
        <end position="333"/>
    </location>
</feature>
<keyword evidence="5 7" id="KW-1133">Transmembrane helix</keyword>
<feature type="transmembrane region" description="Helical" evidence="7">
    <location>
        <begin position="220"/>
        <end position="238"/>
    </location>
</feature>
<proteinExistence type="inferred from homology"/>
<comment type="caution">
    <text evidence="8">The sequence shown here is derived from an EMBL/GenBank/DDBJ whole genome shotgun (WGS) entry which is preliminary data.</text>
</comment>
<dbReference type="PANTHER" id="PTHR30106:SF2">
    <property type="entry name" value="UPF0324 INNER MEMBRANE PROTEIN YEIH"/>
    <property type="match status" value="1"/>
</dbReference>
<comment type="similarity">
    <text evidence="2">Belongs to the UPF0324 family.</text>
</comment>
<evidence type="ECO:0000256" key="7">
    <source>
        <dbReference type="SAM" id="Phobius"/>
    </source>
</evidence>
<keyword evidence="9" id="KW-1185">Reference proteome</keyword>
<dbReference type="RefSeq" id="WP_266283154.1">
    <property type="nucleotide sequence ID" value="NZ_JAPKNF010000002.1"/>
</dbReference>
<feature type="transmembrane region" description="Helical" evidence="7">
    <location>
        <begin position="67"/>
        <end position="84"/>
    </location>
</feature>
<dbReference type="EMBL" id="JAUSWJ010000001">
    <property type="protein sequence ID" value="MDQ0517514.1"/>
    <property type="molecule type" value="Genomic_DNA"/>
</dbReference>
<dbReference type="InterPro" id="IPR018383">
    <property type="entry name" value="UPF0324_pro"/>
</dbReference>